<feature type="transmembrane region" description="Helical" evidence="9">
    <location>
        <begin position="395"/>
        <end position="416"/>
    </location>
</feature>
<dbReference type="NCBIfam" id="TIGR00915">
    <property type="entry name" value="2A0602"/>
    <property type="match status" value="1"/>
</dbReference>
<feature type="region of interest" description="Disordered" evidence="10">
    <location>
        <begin position="1039"/>
        <end position="1063"/>
    </location>
</feature>
<dbReference type="SUPFAM" id="SSF82866">
    <property type="entry name" value="Multidrug efflux transporter AcrB transmembrane domain"/>
    <property type="match status" value="2"/>
</dbReference>
<dbReference type="PRINTS" id="PR00702">
    <property type="entry name" value="ACRIFLAVINRP"/>
</dbReference>
<feature type="transmembrane region" description="Helical" evidence="9">
    <location>
        <begin position="12"/>
        <end position="31"/>
    </location>
</feature>
<keyword evidence="8 9" id="KW-0472">Membrane</keyword>
<dbReference type="GO" id="GO:0015562">
    <property type="term" value="F:efflux transmembrane transporter activity"/>
    <property type="evidence" value="ECO:0007669"/>
    <property type="project" value="InterPro"/>
</dbReference>
<keyword evidence="5 9" id="KW-0997">Cell inner membrane</keyword>
<feature type="transmembrane region" description="Helical" evidence="9">
    <location>
        <begin position="532"/>
        <end position="554"/>
    </location>
</feature>
<dbReference type="GO" id="GO:0009636">
    <property type="term" value="P:response to toxic substance"/>
    <property type="evidence" value="ECO:0007669"/>
    <property type="project" value="UniProtKB-ARBA"/>
</dbReference>
<feature type="transmembrane region" description="Helical" evidence="9">
    <location>
        <begin position="371"/>
        <end position="389"/>
    </location>
</feature>
<evidence type="ECO:0000256" key="1">
    <source>
        <dbReference type="ARBA" id="ARBA00004429"/>
    </source>
</evidence>
<evidence type="ECO:0000256" key="2">
    <source>
        <dbReference type="ARBA" id="ARBA00010942"/>
    </source>
</evidence>
<protein>
    <recommendedName>
        <fullName evidence="9">Efflux pump membrane transporter</fullName>
    </recommendedName>
</protein>
<dbReference type="STRING" id="280332.CQ12_25810"/>
<feature type="compositionally biased region" description="Basic and acidic residues" evidence="10">
    <location>
        <begin position="1040"/>
        <end position="1063"/>
    </location>
</feature>
<dbReference type="Proteomes" id="UP000050863">
    <property type="component" value="Unassembled WGS sequence"/>
</dbReference>
<dbReference type="Gene3D" id="1.20.1640.10">
    <property type="entry name" value="Multidrug efflux transporter AcrB transmembrane domain"/>
    <property type="match status" value="2"/>
</dbReference>
<comment type="subcellular location">
    <subcellularLocation>
        <location evidence="1 9">Cell inner membrane</location>
        <topology evidence="1 9">Multi-pass membrane protein</topology>
    </subcellularLocation>
</comment>
<feature type="transmembrane region" description="Helical" evidence="9">
    <location>
        <begin position="346"/>
        <end position="364"/>
    </location>
</feature>
<feature type="transmembrane region" description="Helical" evidence="9">
    <location>
        <begin position="869"/>
        <end position="890"/>
    </location>
</feature>
<evidence type="ECO:0000313" key="12">
    <source>
        <dbReference type="Proteomes" id="UP000050863"/>
    </source>
</evidence>
<organism evidence="11 12">
    <name type="scientific">Bradyrhizobium jicamae</name>
    <dbReference type="NCBI Taxonomy" id="280332"/>
    <lineage>
        <taxon>Bacteria</taxon>
        <taxon>Pseudomonadati</taxon>
        <taxon>Pseudomonadota</taxon>
        <taxon>Alphaproteobacteria</taxon>
        <taxon>Hyphomicrobiales</taxon>
        <taxon>Nitrobacteraceae</taxon>
        <taxon>Bradyrhizobium</taxon>
    </lineage>
</organism>
<keyword evidence="12" id="KW-1185">Reference proteome</keyword>
<keyword evidence="4" id="KW-1003">Cell membrane</keyword>
<feature type="transmembrane region" description="Helical" evidence="9">
    <location>
        <begin position="923"/>
        <end position="944"/>
    </location>
</feature>
<feature type="transmembrane region" description="Helical" evidence="9">
    <location>
        <begin position="972"/>
        <end position="992"/>
    </location>
</feature>
<evidence type="ECO:0000256" key="4">
    <source>
        <dbReference type="ARBA" id="ARBA00022475"/>
    </source>
</evidence>
<dbReference type="GO" id="GO:0005886">
    <property type="term" value="C:plasma membrane"/>
    <property type="evidence" value="ECO:0007669"/>
    <property type="project" value="UniProtKB-SubCell"/>
</dbReference>
<sequence length="1063" mass="113371">MLSAIFVDRPRLAIVIAIVTTIAGALAYLAMPVAQYPDIVPPQVSVTTSYPGASGAVVDATVAQPIEAQVVGVDKAIYMKSTSGDDGSYSLTVSFELGTNPDINTVNVDNRVQTALAQLPPEVQQQGITVKKKSTAILAFVTVYSPKKTHDPLFMSNYVTINLLDPIKSSPGVGDAYLFAPQDYAIRAWVNTDALTGLNLTTKDIINAIQSQNTQAAVGRIGARPMFNDQQLQLNINTKGRLASPEEFARIVIRTNPDGSVLRLGDVARVELGAANLDRDTRYNGQDAAAVVIYQSPGSNAIETVKAVRAKLAQLEKRFPEDLVWKITYDPTVFVTDTMHEVKKTLVEAFILVVLVVFLFLGSLRATLIPTLAVPVSLIGTFIALKAVGFSANTVSLLAVVLAIGIVVDDAIVVLENVERVMEEHPELSRADATKQAMAEITGPVIAITLVLLSVFVPIAFIPGISGELFRQFAVTVSVSMLLSAINALTLSPALCAILLKPSHGPKRGVIGWLSRSIDQVRDGYGAIVARLVRFSVIGIAMVLVAGAGTFALAKVTPTGFVPEDDQGAIFVIVQLPGGSSVARTSEVMRQAEAIVKADPAVAEYNSVIGLNFIDNYSASNAGFMVVTFKPFEDRLSGGLGARDVIARLRTKFRDIEGGAVVPMAPPPIVGLGTGGGFAYVLQDLQGGDSGRLAQVLRGLVVAANGNPQLRGVFSTFSADNPSVYLDINRDKVQILGVQLSDVFQALQASLGGYFVNNVNLFGRTWQVQVEADAADRSKIDDIYRINVRNAEGQMIPMRSLVEVRAVVGPPAIIRYNNLRAATIQGNPAPGVSSGQALKVFEQVAENTLPPGYAGEWTDTAFQEKRAEGWTGIILAFAVLFAYLFLVALYESWNIPIPVLLSVSIGILGCFGAILLFGLALDLYAQIGMVVLIGLAAKNGILIVEFAKEQREHGVLLHEAATEGARLRFRPVMMTSFAFILGLLPLVVASGASELARRGVGTPVFGGMMLTAFVGIFAIPPLYVVFQAIRERVGSGSRPVAEHTASEKQVEPASAAREHTAAE</sequence>
<dbReference type="PANTHER" id="PTHR32063:SF76">
    <property type="entry name" value="EFFLUX PUMP MEMBRANE TRANSPORTER"/>
    <property type="match status" value="1"/>
</dbReference>
<evidence type="ECO:0000256" key="7">
    <source>
        <dbReference type="ARBA" id="ARBA00022989"/>
    </source>
</evidence>
<feature type="transmembrane region" description="Helical" evidence="9">
    <location>
        <begin position="437"/>
        <end position="461"/>
    </location>
</feature>
<feature type="transmembrane region" description="Helical" evidence="9">
    <location>
        <begin position="473"/>
        <end position="500"/>
    </location>
</feature>
<dbReference type="InterPro" id="IPR027463">
    <property type="entry name" value="AcrB_DN_DC_subdom"/>
</dbReference>
<evidence type="ECO:0000256" key="5">
    <source>
        <dbReference type="ARBA" id="ARBA00022519"/>
    </source>
</evidence>
<keyword evidence="3 9" id="KW-0813">Transport</keyword>
<gene>
    <name evidence="11" type="ORF">CQ12_25810</name>
</gene>
<dbReference type="PANTHER" id="PTHR32063">
    <property type="match status" value="1"/>
</dbReference>
<name>A0A0R3KPA5_9BRAD</name>
<dbReference type="Pfam" id="PF00873">
    <property type="entry name" value="ACR_tran"/>
    <property type="match status" value="1"/>
</dbReference>
<evidence type="ECO:0000256" key="3">
    <source>
        <dbReference type="ARBA" id="ARBA00022448"/>
    </source>
</evidence>
<dbReference type="AlphaFoldDB" id="A0A0R3KPA5"/>
<dbReference type="InterPro" id="IPR004764">
    <property type="entry name" value="MdtF-like"/>
</dbReference>
<comment type="similarity">
    <text evidence="2 9">Belongs to the resistance-nodulation-cell division (RND) (TC 2.A.6) family.</text>
</comment>
<dbReference type="OrthoDB" id="9807350at2"/>
<feature type="transmembrane region" description="Helical" evidence="9">
    <location>
        <begin position="897"/>
        <end position="917"/>
    </location>
</feature>
<dbReference type="GO" id="GO:0042910">
    <property type="term" value="F:xenobiotic transmembrane transporter activity"/>
    <property type="evidence" value="ECO:0007669"/>
    <property type="project" value="TreeGrafter"/>
</dbReference>
<evidence type="ECO:0000256" key="10">
    <source>
        <dbReference type="SAM" id="MobiDB-lite"/>
    </source>
</evidence>
<dbReference type="Gene3D" id="3.30.70.1440">
    <property type="entry name" value="Multidrug efflux transporter AcrB pore domain"/>
    <property type="match status" value="1"/>
</dbReference>
<dbReference type="InterPro" id="IPR001036">
    <property type="entry name" value="Acrflvin-R"/>
</dbReference>
<feature type="transmembrane region" description="Helical" evidence="9">
    <location>
        <begin position="1004"/>
        <end position="1026"/>
    </location>
</feature>
<dbReference type="SUPFAM" id="SSF82714">
    <property type="entry name" value="Multidrug efflux transporter AcrB TolC docking domain, DN and DC subdomains"/>
    <property type="match status" value="2"/>
</dbReference>
<keyword evidence="7 9" id="KW-1133">Transmembrane helix</keyword>
<keyword evidence="6 9" id="KW-0812">Transmembrane</keyword>
<comment type="caution">
    <text evidence="11">The sequence shown here is derived from an EMBL/GenBank/DDBJ whole genome shotgun (WGS) entry which is preliminary data.</text>
</comment>
<accession>A0A0R3KPA5</accession>
<dbReference type="EMBL" id="LLXZ01000219">
    <property type="protein sequence ID" value="KRQ94207.1"/>
    <property type="molecule type" value="Genomic_DNA"/>
</dbReference>
<dbReference type="Gene3D" id="3.30.70.1430">
    <property type="entry name" value="Multidrug efflux transporter AcrB pore domain"/>
    <property type="match status" value="2"/>
</dbReference>
<evidence type="ECO:0000256" key="8">
    <source>
        <dbReference type="ARBA" id="ARBA00023136"/>
    </source>
</evidence>
<dbReference type="Gene3D" id="3.30.70.1320">
    <property type="entry name" value="Multidrug efflux transporter AcrB pore domain like"/>
    <property type="match status" value="1"/>
</dbReference>
<evidence type="ECO:0000313" key="11">
    <source>
        <dbReference type="EMBL" id="KRQ94207.1"/>
    </source>
</evidence>
<reference evidence="11 12" key="1">
    <citation type="submission" date="2014-03" db="EMBL/GenBank/DDBJ databases">
        <title>Bradyrhizobium valentinum sp. nov., isolated from effective nodules of Lupinus mariae-josephae, a lupine endemic of basic-lime soils in Eastern Spain.</title>
        <authorList>
            <person name="Duran D."/>
            <person name="Rey L."/>
            <person name="Navarro A."/>
            <person name="Busquets A."/>
            <person name="Imperial J."/>
            <person name="Ruiz-Argueso T."/>
        </authorList>
    </citation>
    <scope>NUCLEOTIDE SEQUENCE [LARGE SCALE GENOMIC DNA]</scope>
    <source>
        <strain evidence="11 12">PAC68</strain>
    </source>
</reference>
<evidence type="ECO:0000256" key="6">
    <source>
        <dbReference type="ARBA" id="ARBA00022692"/>
    </source>
</evidence>
<dbReference type="FunFam" id="1.20.1640.10:FF:000001">
    <property type="entry name" value="Efflux pump membrane transporter"/>
    <property type="match status" value="1"/>
</dbReference>
<proteinExistence type="inferred from homology"/>
<dbReference type="RefSeq" id="WP_057840526.1">
    <property type="nucleotide sequence ID" value="NZ_LLXZ01000219.1"/>
</dbReference>
<dbReference type="Gene3D" id="3.30.2090.10">
    <property type="entry name" value="Multidrug efflux transporter AcrB TolC docking domain, DN and DC subdomains"/>
    <property type="match status" value="2"/>
</dbReference>
<evidence type="ECO:0000256" key="9">
    <source>
        <dbReference type="RuleBase" id="RU364070"/>
    </source>
</evidence>
<dbReference type="SUPFAM" id="SSF82693">
    <property type="entry name" value="Multidrug efflux transporter AcrB pore domain, PN1, PN2, PC1 and PC2 subdomains"/>
    <property type="match status" value="3"/>
</dbReference>